<organism evidence="3 4">
    <name type="scientific">Paenibacillus wenxiniae</name>
    <dbReference type="NCBI Taxonomy" id="1636843"/>
    <lineage>
        <taxon>Bacteria</taxon>
        <taxon>Bacillati</taxon>
        <taxon>Bacillota</taxon>
        <taxon>Bacilli</taxon>
        <taxon>Bacillales</taxon>
        <taxon>Paenibacillaceae</taxon>
        <taxon>Paenibacillus</taxon>
    </lineage>
</organism>
<protein>
    <submittedName>
        <fullName evidence="3">DUF4157 domain-containing protein</fullName>
    </submittedName>
</protein>
<feature type="compositionally biased region" description="Polar residues" evidence="1">
    <location>
        <begin position="76"/>
        <end position="85"/>
    </location>
</feature>
<evidence type="ECO:0000313" key="4">
    <source>
        <dbReference type="Proteomes" id="UP001597233"/>
    </source>
</evidence>
<gene>
    <name evidence="3" type="ORF">ACFSC9_18075</name>
</gene>
<keyword evidence="4" id="KW-1185">Reference proteome</keyword>
<dbReference type="Pfam" id="PF13699">
    <property type="entry name" value="eCIS_core"/>
    <property type="match status" value="1"/>
</dbReference>
<feature type="compositionally biased region" description="Basic and acidic residues" evidence="1">
    <location>
        <begin position="1"/>
        <end position="12"/>
    </location>
</feature>
<name>A0ABW4RM50_9BACL</name>
<dbReference type="RefSeq" id="WP_347325107.1">
    <property type="nucleotide sequence ID" value="NZ_JBCGUH010000005.1"/>
</dbReference>
<reference evidence="4" key="1">
    <citation type="journal article" date="2019" name="Int. J. Syst. Evol. Microbiol.">
        <title>The Global Catalogue of Microorganisms (GCM) 10K type strain sequencing project: providing services to taxonomists for standard genome sequencing and annotation.</title>
        <authorList>
            <consortium name="The Broad Institute Genomics Platform"/>
            <consortium name="The Broad Institute Genome Sequencing Center for Infectious Disease"/>
            <person name="Wu L."/>
            <person name="Ma J."/>
        </authorList>
    </citation>
    <scope>NUCLEOTIDE SEQUENCE [LARGE SCALE GENOMIC DNA]</scope>
    <source>
        <strain evidence="4">CCUG 54950</strain>
    </source>
</reference>
<sequence>MYQSEPSRKENAPLRTTPMQRKEAMPLAEHAPFIAGVPHRQGTAPFMTLQQTLGNQHTMQQVRAGQQVPISKYGALSSTHAPVQRSTNASSAVTDSSSGGTSSNQTGMPDALKSGVESLSGMDMSDVRVHYNSAQPQKVNAHAYAQGSDIHLAPGQDKHLPHEAWHVVQQKQGRVQPTMQLAENVAVNDDVHLEKEATDLGELALSEGIKQRKVASNEAGE</sequence>
<dbReference type="InterPro" id="IPR025295">
    <property type="entry name" value="eCIS_core_dom"/>
</dbReference>
<comment type="caution">
    <text evidence="3">The sequence shown here is derived from an EMBL/GenBank/DDBJ whole genome shotgun (WGS) entry which is preliminary data.</text>
</comment>
<feature type="domain" description="eCIS core" evidence="2">
    <location>
        <begin position="108"/>
        <end position="173"/>
    </location>
</feature>
<proteinExistence type="predicted"/>
<evidence type="ECO:0000256" key="1">
    <source>
        <dbReference type="SAM" id="MobiDB-lite"/>
    </source>
</evidence>
<accession>A0ABW4RM50</accession>
<feature type="compositionally biased region" description="Low complexity" evidence="1">
    <location>
        <begin position="86"/>
        <end position="104"/>
    </location>
</feature>
<evidence type="ECO:0000313" key="3">
    <source>
        <dbReference type="EMBL" id="MFD1887407.1"/>
    </source>
</evidence>
<dbReference type="EMBL" id="JBHUEH010000023">
    <property type="protein sequence ID" value="MFD1887407.1"/>
    <property type="molecule type" value="Genomic_DNA"/>
</dbReference>
<feature type="region of interest" description="Disordered" evidence="1">
    <location>
        <begin position="1"/>
        <end position="26"/>
    </location>
</feature>
<dbReference type="Proteomes" id="UP001597233">
    <property type="component" value="Unassembled WGS sequence"/>
</dbReference>
<evidence type="ECO:0000259" key="2">
    <source>
        <dbReference type="Pfam" id="PF13699"/>
    </source>
</evidence>
<feature type="region of interest" description="Disordered" evidence="1">
    <location>
        <begin position="76"/>
        <end position="116"/>
    </location>
</feature>